<dbReference type="CDD" id="cd16378">
    <property type="entry name" value="CcmH_N"/>
    <property type="match status" value="1"/>
</dbReference>
<protein>
    <recommendedName>
        <fullName evidence="5">Cytochrome c-type biogenesis protein</fullName>
    </recommendedName>
</protein>
<accession>A0ABU7M0G6</accession>
<proteinExistence type="inferred from homology"/>
<evidence type="ECO:0000256" key="4">
    <source>
        <dbReference type="ARBA" id="ARBA00023004"/>
    </source>
</evidence>
<dbReference type="PANTHER" id="PTHR47601">
    <property type="match status" value="1"/>
</dbReference>
<dbReference type="Gene3D" id="1.10.8.640">
    <property type="entry name" value="Cytochrome C biogenesis protein"/>
    <property type="match status" value="1"/>
</dbReference>
<keyword evidence="5" id="KW-0472">Membrane</keyword>
<feature type="domain" description="CcmH/CycL/Ccl2/NrfF N-terminal" evidence="6">
    <location>
        <begin position="10"/>
        <end position="119"/>
    </location>
</feature>
<evidence type="ECO:0000256" key="5">
    <source>
        <dbReference type="RuleBase" id="RU364112"/>
    </source>
</evidence>
<sequence length="121" mass="13214">MIALVTAILLTATPGPTLNAVETARAEAIMQEIRCVVCAGQSIADSDAALAQDMRHFIRVRVARGDDAASIRAELAQSYRDEVLLRPPFDWRTLPLWLAPLIFLLAGGGMLIMASRSRREP</sequence>
<comment type="caution">
    <text evidence="7">The sequence shown here is derived from an EMBL/GenBank/DDBJ whole genome shotgun (WGS) entry which is preliminary data.</text>
</comment>
<comment type="similarity">
    <text evidence="1 5">Belongs to the CcmH/CycL/Ccl2/NrfF family.</text>
</comment>
<keyword evidence="4 5" id="KW-0408">Iron</keyword>
<gene>
    <name evidence="7" type="ORF">V0U35_11545</name>
</gene>
<keyword evidence="5" id="KW-0812">Transmembrane</keyword>
<name>A0ABU7M0G6_9PROT</name>
<dbReference type="RefSeq" id="WP_330196872.1">
    <property type="nucleotide sequence ID" value="NZ_JAZDRO010000005.1"/>
</dbReference>
<organism evidence="7 8">
    <name type="scientific">Hyphobacterium marinum</name>
    <dbReference type="NCBI Taxonomy" id="3116574"/>
    <lineage>
        <taxon>Bacteria</taxon>
        <taxon>Pseudomonadati</taxon>
        <taxon>Pseudomonadota</taxon>
        <taxon>Alphaproteobacteria</taxon>
        <taxon>Maricaulales</taxon>
        <taxon>Maricaulaceae</taxon>
        <taxon>Hyphobacterium</taxon>
    </lineage>
</organism>
<evidence type="ECO:0000256" key="3">
    <source>
        <dbReference type="ARBA" id="ARBA00022723"/>
    </source>
</evidence>
<dbReference type="InterPro" id="IPR038297">
    <property type="entry name" value="CcmH/CycL/NrfF/Ccl2_sf"/>
</dbReference>
<dbReference type="Proteomes" id="UP001310692">
    <property type="component" value="Unassembled WGS sequence"/>
</dbReference>
<reference evidence="7 8" key="1">
    <citation type="submission" date="2024-01" db="EMBL/GenBank/DDBJ databases">
        <title>Hyphobacterium bacterium isolated from marine sediment.</title>
        <authorList>
            <person name="Zhao S."/>
        </authorList>
    </citation>
    <scope>NUCLEOTIDE SEQUENCE [LARGE SCALE GENOMIC DNA]</scope>
    <source>
        <strain evidence="7 8">Y60-23</strain>
    </source>
</reference>
<keyword evidence="8" id="KW-1185">Reference proteome</keyword>
<comment type="function">
    <text evidence="5">Possible subunit of a heme lyase.</text>
</comment>
<keyword evidence="5" id="KW-1133">Transmembrane helix</keyword>
<evidence type="ECO:0000313" key="7">
    <source>
        <dbReference type="EMBL" id="MEE2567311.1"/>
    </source>
</evidence>
<evidence type="ECO:0000259" key="6">
    <source>
        <dbReference type="Pfam" id="PF03918"/>
    </source>
</evidence>
<dbReference type="EMBL" id="JAZDRO010000005">
    <property type="protein sequence ID" value="MEE2567311.1"/>
    <property type="molecule type" value="Genomic_DNA"/>
</dbReference>
<dbReference type="InterPro" id="IPR005616">
    <property type="entry name" value="CcmH/CycL/Ccl2/NrfF_N"/>
</dbReference>
<dbReference type="Pfam" id="PF03918">
    <property type="entry name" value="CcmH"/>
    <property type="match status" value="1"/>
</dbReference>
<evidence type="ECO:0000256" key="2">
    <source>
        <dbReference type="ARBA" id="ARBA00022617"/>
    </source>
</evidence>
<dbReference type="PANTHER" id="PTHR47601:SF1">
    <property type="entry name" value="CYTOCHROME C-TYPE BIOGENESIS CCMH-LIKE MITOCHONDRIAL PROTEIN"/>
    <property type="match status" value="1"/>
</dbReference>
<keyword evidence="2 5" id="KW-0349">Heme</keyword>
<evidence type="ECO:0000313" key="8">
    <source>
        <dbReference type="Proteomes" id="UP001310692"/>
    </source>
</evidence>
<feature type="transmembrane region" description="Helical" evidence="5">
    <location>
        <begin position="94"/>
        <end position="114"/>
    </location>
</feature>
<keyword evidence="5" id="KW-0732">Signal</keyword>
<keyword evidence="3 5" id="KW-0479">Metal-binding</keyword>
<evidence type="ECO:0000256" key="1">
    <source>
        <dbReference type="ARBA" id="ARBA00010342"/>
    </source>
</evidence>